<reference evidence="1" key="2">
    <citation type="journal article" date="2015" name="Data Brief">
        <title>Shoot transcriptome of the giant reed, Arundo donax.</title>
        <authorList>
            <person name="Barrero R.A."/>
            <person name="Guerrero F.D."/>
            <person name="Moolhuijzen P."/>
            <person name="Goolsby J.A."/>
            <person name="Tidwell J."/>
            <person name="Bellgard S.E."/>
            <person name="Bellgard M.I."/>
        </authorList>
    </citation>
    <scope>NUCLEOTIDE SEQUENCE</scope>
    <source>
        <tissue evidence="1">Shoot tissue taken approximately 20 cm above the soil surface</tissue>
    </source>
</reference>
<name>A0A0A9B4S7_ARUDO</name>
<reference evidence="1" key="1">
    <citation type="submission" date="2014-09" db="EMBL/GenBank/DDBJ databases">
        <authorList>
            <person name="Magalhaes I.L.F."/>
            <person name="Oliveira U."/>
            <person name="Santos F.R."/>
            <person name="Vidigal T.H.D.A."/>
            <person name="Brescovit A.D."/>
            <person name="Santos A.J."/>
        </authorList>
    </citation>
    <scope>NUCLEOTIDE SEQUENCE</scope>
    <source>
        <tissue evidence="1">Shoot tissue taken approximately 20 cm above the soil surface</tissue>
    </source>
</reference>
<sequence length="19" mass="2352">MCTLTLYYKLELIVLLMYQ</sequence>
<proteinExistence type="predicted"/>
<dbReference type="EMBL" id="GBRH01241750">
    <property type="protein sequence ID" value="JAD56145.1"/>
    <property type="molecule type" value="Transcribed_RNA"/>
</dbReference>
<protein>
    <submittedName>
        <fullName evidence="1">Uncharacterized protein</fullName>
    </submittedName>
</protein>
<evidence type="ECO:0000313" key="1">
    <source>
        <dbReference type="EMBL" id="JAD56145.1"/>
    </source>
</evidence>
<organism evidence="1">
    <name type="scientific">Arundo donax</name>
    <name type="common">Giant reed</name>
    <name type="synonym">Donax arundinaceus</name>
    <dbReference type="NCBI Taxonomy" id="35708"/>
    <lineage>
        <taxon>Eukaryota</taxon>
        <taxon>Viridiplantae</taxon>
        <taxon>Streptophyta</taxon>
        <taxon>Embryophyta</taxon>
        <taxon>Tracheophyta</taxon>
        <taxon>Spermatophyta</taxon>
        <taxon>Magnoliopsida</taxon>
        <taxon>Liliopsida</taxon>
        <taxon>Poales</taxon>
        <taxon>Poaceae</taxon>
        <taxon>PACMAD clade</taxon>
        <taxon>Arundinoideae</taxon>
        <taxon>Arundineae</taxon>
        <taxon>Arundo</taxon>
    </lineage>
</organism>
<accession>A0A0A9B4S7</accession>
<dbReference type="AlphaFoldDB" id="A0A0A9B4S7"/>